<feature type="region of interest" description="Disordered" evidence="4">
    <location>
        <begin position="958"/>
        <end position="978"/>
    </location>
</feature>
<dbReference type="InterPro" id="IPR038765">
    <property type="entry name" value="Papain-like_cys_pep_sf"/>
</dbReference>
<feature type="compositionally biased region" description="Polar residues" evidence="4">
    <location>
        <begin position="480"/>
        <end position="489"/>
    </location>
</feature>
<feature type="region of interest" description="Disordered" evidence="4">
    <location>
        <begin position="510"/>
        <end position="533"/>
    </location>
</feature>
<comment type="similarity">
    <text evidence="1">Belongs to the peptidase C48 family.</text>
</comment>
<organism evidence="6 7">
    <name type="scientific">Gracilariopsis chorda</name>
    <dbReference type="NCBI Taxonomy" id="448386"/>
    <lineage>
        <taxon>Eukaryota</taxon>
        <taxon>Rhodophyta</taxon>
        <taxon>Florideophyceae</taxon>
        <taxon>Rhodymeniophycidae</taxon>
        <taxon>Gracilariales</taxon>
        <taxon>Gracilariaceae</taxon>
        <taxon>Gracilariopsis</taxon>
    </lineage>
</organism>
<comment type="caution">
    <text evidence="6">The sequence shown here is derived from an EMBL/GenBank/DDBJ whole genome shotgun (WGS) entry which is preliminary data.</text>
</comment>
<reference evidence="6 7" key="1">
    <citation type="journal article" date="2018" name="Mol. Biol. Evol.">
        <title>Analysis of the draft genome of the red seaweed Gracilariopsis chorda provides insights into genome size evolution in Rhodophyta.</title>
        <authorList>
            <person name="Lee J."/>
            <person name="Yang E.C."/>
            <person name="Graf L."/>
            <person name="Yang J.H."/>
            <person name="Qiu H."/>
            <person name="Zel Zion U."/>
            <person name="Chan C.X."/>
            <person name="Stephens T.G."/>
            <person name="Weber A.P.M."/>
            <person name="Boo G.H."/>
            <person name="Boo S.M."/>
            <person name="Kim K.M."/>
            <person name="Shin Y."/>
            <person name="Jung M."/>
            <person name="Lee S.J."/>
            <person name="Yim H.S."/>
            <person name="Lee J.H."/>
            <person name="Bhattacharya D."/>
            <person name="Yoon H.S."/>
        </authorList>
    </citation>
    <scope>NUCLEOTIDE SEQUENCE [LARGE SCALE GENOMIC DNA]</scope>
    <source>
        <strain evidence="6 7">SKKU-2015</strain>
        <tissue evidence="6">Whole body</tissue>
    </source>
</reference>
<dbReference type="InterPro" id="IPR003653">
    <property type="entry name" value="Peptidase_C48_C"/>
</dbReference>
<feature type="domain" description="Ubiquitin-like protease family profile" evidence="5">
    <location>
        <begin position="655"/>
        <end position="856"/>
    </location>
</feature>
<proteinExistence type="inferred from homology"/>
<sequence length="1172" mass="130605">MLSSTTEQTKTSISTQIKRRIEQGNGSPTRYASLDMFIGPYFGRATSFLRLQTVRKDIGAPQRFHSWEHLLVVQGTSPATKGKLVVIGGGHRLLSSTRVLHTLILPYRTVSFDGLGVDGKDLDLFAHKGLIAFYVEVIEPRPEKYGFMEQVALYGDLKERWRRMERDRVSLLRGRKAAPQAMSHRKLYEFYETTVDGAGSSSRWAIEFLMDVKQSTRRHYMSSADRLLEAGVVPYLSHLERIGVAVFNKSSLNSVRNWSVEKIRKVTDLWKVRRETGVKVHYLFSDRIGREVDGKSRGRKVALHGDADCETKARRAASHQNSPNLVPAHAGSPIGSIPHPITPTSMTLPLTISSKLPARPELANVAARHGTSTSDARLHKPILSPTAPYLASSKEISPLHIPQDSKTLHPSSYAENSIYLHSPCTKRNDPARIITATNYATSSRPTCPGDATPPGTLTNPISLQREPPSMATPGEVCATSEPTAPPQQESPRRTGLESAPAHPILTQATPTQEKSLLSPPPHHKSSPGDTMVPTLEVLNPLREIHSCGVPQRVVSALARSKWVGESGILATTGVVQNILQNLVKKKEEMRADVFDVDLEVVMKVARRFLRKLNETGGYTNRDLSQVMREVSIEIQAVDEKDIKLVVNGGALRRKMTLLEEDIDPIRKSRLATDTSVMFTLSFLTKWTSGCIERCTLVDSIRTQGWWEKDLSADKNSLLALTKVFARQGTSFITACEEVWKTELCFMPICGGGHWSLVVILNLKYLFEELECLPDRKGIRRESGRRARVYFVDSIGMSSPHAVTYVNLYYYLCASYPGLRKPSVEHIMENVSSHQCRFMLQESSECGFYVAYHVSVLNRALAELLFETPARVQDFIREVHSSYDFLQYKSEVQKRLEYLLEKYYAGGKHVFEMQPLLWSSCTGEGGVLDASPHADKGKHCERNKEDLAECGRNAALPRPAAKKLRKRPASAGSEARPKKLRLTEGVPVSVDGSYDGSVRKTLDRNSTKMAREGASTEEGGCNSQHEQNRIAVRKCCGGVECDSKHAWIYSIIQGIMEKVVERGDPVVGTCAGEGVFLKNEEHTGAPKPGGGNVLPMHCSMQCVKSQEDVGSWKGTERAGEASPRIVLLRAVQEALVLENGVKDKDIRREWDACKNRIYELMLRMKTEQRETHC</sequence>
<dbReference type="Gene3D" id="3.40.395.10">
    <property type="entry name" value="Adenoviral Proteinase, Chain A"/>
    <property type="match status" value="1"/>
</dbReference>
<evidence type="ECO:0000313" key="6">
    <source>
        <dbReference type="EMBL" id="PXF43038.1"/>
    </source>
</evidence>
<dbReference type="Proteomes" id="UP000247409">
    <property type="component" value="Unassembled WGS sequence"/>
</dbReference>
<gene>
    <name evidence="6" type="ORF">BWQ96_07235</name>
</gene>
<feature type="region of interest" description="Disordered" evidence="4">
    <location>
        <begin position="1"/>
        <end position="26"/>
    </location>
</feature>
<dbReference type="SUPFAM" id="SSF54001">
    <property type="entry name" value="Cysteine proteinases"/>
    <property type="match status" value="1"/>
</dbReference>
<feature type="region of interest" description="Disordered" evidence="4">
    <location>
        <begin position="437"/>
        <end position="497"/>
    </location>
</feature>
<evidence type="ECO:0000313" key="7">
    <source>
        <dbReference type="Proteomes" id="UP000247409"/>
    </source>
</evidence>
<name>A0A2V3ILV4_9FLOR</name>
<evidence type="ECO:0000256" key="3">
    <source>
        <dbReference type="ARBA" id="ARBA00022801"/>
    </source>
</evidence>
<dbReference type="EMBL" id="NBIV01000140">
    <property type="protein sequence ID" value="PXF43038.1"/>
    <property type="molecule type" value="Genomic_DNA"/>
</dbReference>
<feature type="compositionally biased region" description="Polar residues" evidence="4">
    <location>
        <begin position="1"/>
        <end position="16"/>
    </location>
</feature>
<dbReference type="GO" id="GO:0006508">
    <property type="term" value="P:proteolysis"/>
    <property type="evidence" value="ECO:0007669"/>
    <property type="project" value="UniProtKB-KW"/>
</dbReference>
<evidence type="ECO:0000256" key="4">
    <source>
        <dbReference type="SAM" id="MobiDB-lite"/>
    </source>
</evidence>
<evidence type="ECO:0000256" key="1">
    <source>
        <dbReference type="ARBA" id="ARBA00005234"/>
    </source>
</evidence>
<dbReference type="AlphaFoldDB" id="A0A2V3ILV4"/>
<evidence type="ECO:0000256" key="2">
    <source>
        <dbReference type="ARBA" id="ARBA00022670"/>
    </source>
</evidence>
<accession>A0A2V3ILV4</accession>
<dbReference type="PROSITE" id="PS50600">
    <property type="entry name" value="ULP_PROTEASE"/>
    <property type="match status" value="1"/>
</dbReference>
<evidence type="ECO:0000259" key="5">
    <source>
        <dbReference type="PROSITE" id="PS50600"/>
    </source>
</evidence>
<dbReference type="GO" id="GO:0008234">
    <property type="term" value="F:cysteine-type peptidase activity"/>
    <property type="evidence" value="ECO:0007669"/>
    <property type="project" value="InterPro"/>
</dbReference>
<keyword evidence="2" id="KW-0645">Protease</keyword>
<keyword evidence="3" id="KW-0378">Hydrolase</keyword>
<protein>
    <recommendedName>
        <fullName evidence="5">Ubiquitin-like protease family profile domain-containing protein</fullName>
    </recommendedName>
</protein>
<keyword evidence="7" id="KW-1185">Reference proteome</keyword>